<dbReference type="PANTHER" id="PTHR11261">
    <property type="entry name" value="INTERPHOTORECEPTOR RETINOID-BINDING PROTEIN"/>
    <property type="match status" value="1"/>
</dbReference>
<dbReference type="RefSeq" id="WP_229697161.1">
    <property type="nucleotide sequence ID" value="NZ_BMNG01000010.1"/>
</dbReference>
<feature type="domain" description="Tail specific protease" evidence="3">
    <location>
        <begin position="246"/>
        <end position="454"/>
    </location>
</feature>
<dbReference type="SMART" id="SM00245">
    <property type="entry name" value="TSPc"/>
    <property type="match status" value="1"/>
</dbReference>
<dbReference type="Proteomes" id="UP000656881">
    <property type="component" value="Unassembled WGS sequence"/>
</dbReference>
<organism evidence="4 5">
    <name type="scientific">Streptomyces lasiicapitis</name>
    <dbReference type="NCBI Taxonomy" id="1923961"/>
    <lineage>
        <taxon>Bacteria</taxon>
        <taxon>Bacillati</taxon>
        <taxon>Actinomycetota</taxon>
        <taxon>Actinomycetes</taxon>
        <taxon>Kitasatosporales</taxon>
        <taxon>Streptomycetaceae</taxon>
        <taxon>Streptomyces</taxon>
    </lineage>
</organism>
<dbReference type="InterPro" id="IPR005151">
    <property type="entry name" value="Tail-specific_protease"/>
</dbReference>
<reference evidence="5" key="1">
    <citation type="journal article" date="2019" name="Int. J. Syst. Evol. Microbiol.">
        <title>The Global Catalogue of Microorganisms (GCM) 10K type strain sequencing project: providing services to taxonomists for standard genome sequencing and annotation.</title>
        <authorList>
            <consortium name="The Broad Institute Genomics Platform"/>
            <consortium name="The Broad Institute Genome Sequencing Center for Infectious Disease"/>
            <person name="Wu L."/>
            <person name="Ma J."/>
        </authorList>
    </citation>
    <scope>NUCLEOTIDE SEQUENCE [LARGE SCALE GENOMIC DNA]</scope>
    <source>
        <strain evidence="5">CGMCC 4.7349</strain>
    </source>
</reference>
<keyword evidence="2" id="KW-0732">Signal</keyword>
<name>A0ABQ2MB19_9ACTN</name>
<dbReference type="Pfam" id="PF03572">
    <property type="entry name" value="Peptidase_S41"/>
    <property type="match status" value="1"/>
</dbReference>
<feature type="compositionally biased region" description="Basic and acidic residues" evidence="1">
    <location>
        <begin position="345"/>
        <end position="354"/>
    </location>
</feature>
<feature type="chain" id="PRO_5046575519" evidence="2">
    <location>
        <begin position="27"/>
        <end position="489"/>
    </location>
</feature>
<evidence type="ECO:0000259" key="3">
    <source>
        <dbReference type="SMART" id="SM00245"/>
    </source>
</evidence>
<dbReference type="PANTHER" id="PTHR11261:SF3">
    <property type="entry name" value="RETINOL-BINDING PROTEIN 3"/>
    <property type="match status" value="1"/>
</dbReference>
<feature type="region of interest" description="Disordered" evidence="1">
    <location>
        <begin position="342"/>
        <end position="369"/>
    </location>
</feature>
<keyword evidence="5" id="KW-1185">Reference proteome</keyword>
<gene>
    <name evidence="4" type="ORF">GCM10012286_45920</name>
</gene>
<dbReference type="EMBL" id="BMNG01000010">
    <property type="protein sequence ID" value="GGO49000.1"/>
    <property type="molecule type" value="Genomic_DNA"/>
</dbReference>
<dbReference type="Gene3D" id="3.90.226.10">
    <property type="entry name" value="2-enoyl-CoA Hydratase, Chain A, domain 1"/>
    <property type="match status" value="1"/>
</dbReference>
<dbReference type="SUPFAM" id="SSF52096">
    <property type="entry name" value="ClpP/crotonase"/>
    <property type="match status" value="1"/>
</dbReference>
<evidence type="ECO:0000256" key="1">
    <source>
        <dbReference type="SAM" id="MobiDB-lite"/>
    </source>
</evidence>
<comment type="caution">
    <text evidence="4">The sequence shown here is derived from an EMBL/GenBank/DDBJ whole genome shotgun (WGS) entry which is preliminary data.</text>
</comment>
<accession>A0ABQ2MB19</accession>
<sequence length="489" mass="52783">MRMATAVVTALTLTAGTVLTAGAATAVTPAKRTVTPAATTTTPAASATAESKIRGLWRVNGYGAVWSIGPGTIQKYETTSVSCLKGDSGKRTGPGRYATKDGAELTVRAAHGRDRATLRMDASVGHQELRRVGKLPAACTRPAPQGPVAAFDVFWQSFEENYPFFAAKGIDWHAVRDRYRPKVHADTTREELFTLFSEMADPLEDAHVGVGYGDRFFGRVRSGTVMPSEELDARVKKFVLARDLKGAEHVQDFAKGRITYADLPGGKGYLRISGFSGYADDGAPYSAHLAELDRTLGTVFTKERTRSLKGLIVDLRINGGGSDELGLRIASRLTDTGYVAHSKRARNDPADPTRHTRPQPLRVTPADAPRYTGPIAVLTGGSTVSAGETFTQALIDRPGRTVRIGQPTQGVFSDILPRRLPFGGMGMWLPNEEFLTRSGTTFDGPGIPPHLTEPVFTEEEFEKNRDSAFDRALKFLATRGGPQGTRDGS</sequence>
<dbReference type="CDD" id="cd07563">
    <property type="entry name" value="Peptidase_S41_IRBP"/>
    <property type="match status" value="1"/>
</dbReference>
<protein>
    <submittedName>
        <fullName evidence="4">Peptidase</fullName>
    </submittedName>
</protein>
<proteinExistence type="predicted"/>
<evidence type="ECO:0000256" key="2">
    <source>
        <dbReference type="SAM" id="SignalP"/>
    </source>
</evidence>
<dbReference type="Gene3D" id="3.30.750.44">
    <property type="match status" value="1"/>
</dbReference>
<dbReference type="InterPro" id="IPR029045">
    <property type="entry name" value="ClpP/crotonase-like_dom_sf"/>
</dbReference>
<evidence type="ECO:0000313" key="4">
    <source>
        <dbReference type="EMBL" id="GGO49000.1"/>
    </source>
</evidence>
<dbReference type="InterPro" id="IPR028204">
    <property type="entry name" value="Tricorn_C1"/>
</dbReference>
<dbReference type="Pfam" id="PF14684">
    <property type="entry name" value="Tricorn_C1"/>
    <property type="match status" value="1"/>
</dbReference>
<evidence type="ECO:0000313" key="5">
    <source>
        <dbReference type="Proteomes" id="UP000656881"/>
    </source>
</evidence>
<feature type="signal peptide" evidence="2">
    <location>
        <begin position="1"/>
        <end position="26"/>
    </location>
</feature>